<protein>
    <submittedName>
        <fullName evidence="1">Uncharacterized protein</fullName>
    </submittedName>
</protein>
<name>A0A1M5WRM9_9BACT</name>
<evidence type="ECO:0000313" key="1">
    <source>
        <dbReference type="EMBL" id="SHH90266.1"/>
    </source>
</evidence>
<organism evidence="1 2">
    <name type="scientific">Chryseolinea serpens</name>
    <dbReference type="NCBI Taxonomy" id="947013"/>
    <lineage>
        <taxon>Bacteria</taxon>
        <taxon>Pseudomonadati</taxon>
        <taxon>Bacteroidota</taxon>
        <taxon>Cytophagia</taxon>
        <taxon>Cytophagales</taxon>
        <taxon>Fulvivirgaceae</taxon>
        <taxon>Chryseolinea</taxon>
    </lineage>
</organism>
<keyword evidence="2" id="KW-1185">Reference proteome</keyword>
<accession>A0A1M5WRM9</accession>
<proteinExistence type="predicted"/>
<dbReference type="EMBL" id="FQWQ01000005">
    <property type="protein sequence ID" value="SHH90266.1"/>
    <property type="molecule type" value="Genomic_DNA"/>
</dbReference>
<reference evidence="1 2" key="1">
    <citation type="submission" date="2016-11" db="EMBL/GenBank/DDBJ databases">
        <authorList>
            <person name="Jaros S."/>
            <person name="Januszkiewicz K."/>
            <person name="Wedrychowicz H."/>
        </authorList>
    </citation>
    <scope>NUCLEOTIDE SEQUENCE [LARGE SCALE GENOMIC DNA]</scope>
    <source>
        <strain evidence="1 2">DSM 24574</strain>
    </source>
</reference>
<dbReference type="Proteomes" id="UP000184212">
    <property type="component" value="Unassembled WGS sequence"/>
</dbReference>
<dbReference type="AlphaFoldDB" id="A0A1M5WRM9"/>
<gene>
    <name evidence="1" type="ORF">SAMN04488109_5953</name>
</gene>
<dbReference type="STRING" id="947013.SAMN04488109_5953"/>
<evidence type="ECO:0000313" key="2">
    <source>
        <dbReference type="Proteomes" id="UP000184212"/>
    </source>
</evidence>
<sequence>MISKPPEMTTLSKKNKKELEAKMLQQLDDFIEQWKAGKIEPFKEQTERAREDLRKAGLIK</sequence>